<name>A5B6M7_VITVI</name>
<proteinExistence type="predicted"/>
<evidence type="ECO:0000313" key="1">
    <source>
        <dbReference type="EMBL" id="CAN63198.1"/>
    </source>
</evidence>
<sequence>MGASKNRRFYRLIVDFLPSFSVFSAHASTGRFFGSPPIFRRYIGDFADFWPIFPSIDNRCRLSLWCRPIFDISPKYRRYFPIFQSMLSKKLIKVDRRVPMNPKERSGPYKANIAVDLLNSVRRPGRSSRWKERLAQMASQELNELKAHASPVNKLLPSLICRSLSSWESILQGIATGAES</sequence>
<dbReference type="AlphaFoldDB" id="A5B6M7"/>
<gene>
    <name evidence="1" type="ORF">VITISV_035794</name>
</gene>
<accession>A5B6M7</accession>
<dbReference type="EMBL" id="AM448354">
    <property type="protein sequence ID" value="CAN63198.1"/>
    <property type="molecule type" value="Genomic_DNA"/>
</dbReference>
<protein>
    <submittedName>
        <fullName evidence="1">Uncharacterized protein</fullName>
    </submittedName>
</protein>
<reference evidence="1" key="1">
    <citation type="journal article" date="2007" name="PLoS ONE">
        <title>The first genome sequence of an elite grapevine cultivar (Pinot noir Vitis vinifera L.): coping with a highly heterozygous genome.</title>
        <authorList>
            <person name="Velasco R."/>
            <person name="Zharkikh A."/>
            <person name="Troggio M."/>
            <person name="Cartwright D.A."/>
            <person name="Cestaro A."/>
            <person name="Pruss D."/>
            <person name="Pindo M."/>
            <person name="FitzGerald L.M."/>
            <person name="Vezzulli S."/>
            <person name="Reid J."/>
            <person name="Malacarne G."/>
            <person name="Iliev D."/>
            <person name="Coppola G."/>
            <person name="Wardell B."/>
            <person name="Micheletti D."/>
            <person name="Macalma T."/>
            <person name="Facci M."/>
            <person name="Mitchell J.T."/>
            <person name="Perazzolli M."/>
            <person name="Eldredge G."/>
            <person name="Gatto P."/>
            <person name="Oyzerski R."/>
            <person name="Moretto M."/>
            <person name="Gutin N."/>
            <person name="Stefanini M."/>
            <person name="Chen Y."/>
            <person name="Segala C."/>
            <person name="Davenport C."/>
            <person name="Dematte L."/>
            <person name="Mraz A."/>
            <person name="Battilana J."/>
            <person name="Stormo K."/>
            <person name="Costa F."/>
            <person name="Tao Q."/>
            <person name="Si-Ammour A."/>
            <person name="Harkins T."/>
            <person name="Lackey A."/>
            <person name="Perbost C."/>
            <person name="Taillon B."/>
            <person name="Stella A."/>
            <person name="Solovyev V."/>
            <person name="Fawcett J.A."/>
            <person name="Sterck L."/>
            <person name="Vandepoele K."/>
            <person name="Grando S.M."/>
            <person name="Toppo S."/>
            <person name="Moser C."/>
            <person name="Lanchbury J."/>
            <person name="Bogden R."/>
            <person name="Skolnick M."/>
            <person name="Sgaramella V."/>
            <person name="Bhatnagar S.K."/>
            <person name="Fontana P."/>
            <person name="Gutin A."/>
            <person name="Van de Peer Y."/>
            <person name="Salamini F."/>
            <person name="Viola R."/>
        </authorList>
    </citation>
    <scope>NUCLEOTIDE SEQUENCE</scope>
</reference>
<organism evidence="1">
    <name type="scientific">Vitis vinifera</name>
    <name type="common">Grape</name>
    <dbReference type="NCBI Taxonomy" id="29760"/>
    <lineage>
        <taxon>Eukaryota</taxon>
        <taxon>Viridiplantae</taxon>
        <taxon>Streptophyta</taxon>
        <taxon>Embryophyta</taxon>
        <taxon>Tracheophyta</taxon>
        <taxon>Spermatophyta</taxon>
        <taxon>Magnoliopsida</taxon>
        <taxon>eudicotyledons</taxon>
        <taxon>Gunneridae</taxon>
        <taxon>Pentapetalae</taxon>
        <taxon>rosids</taxon>
        <taxon>Vitales</taxon>
        <taxon>Vitaceae</taxon>
        <taxon>Viteae</taxon>
        <taxon>Vitis</taxon>
    </lineage>
</organism>